<reference evidence="1 2" key="1">
    <citation type="journal article" date="2018" name="IMA Fungus">
        <title>IMA Genome-F 9: Draft genome sequence of Annulohypoxylon stygium, Aspergillus mulundensis, Berkeleyomyces basicola (syn. Thielaviopsis basicola), Ceratocystis smalleyi, two Cercospora beticola strains, Coleophoma cylindrospora, Fusarium fracticaudum, Phialophora cf. hyalina, and Morchella septimelata.</title>
        <authorList>
            <person name="Wingfield B.D."/>
            <person name="Bills G.F."/>
            <person name="Dong Y."/>
            <person name="Huang W."/>
            <person name="Nel W.J."/>
            <person name="Swalarsk-Parry B.S."/>
            <person name="Vaghefi N."/>
            <person name="Wilken P.M."/>
            <person name="An Z."/>
            <person name="de Beer Z.W."/>
            <person name="De Vos L."/>
            <person name="Chen L."/>
            <person name="Duong T.A."/>
            <person name="Gao Y."/>
            <person name="Hammerbacher A."/>
            <person name="Kikkert J.R."/>
            <person name="Li Y."/>
            <person name="Li H."/>
            <person name="Li K."/>
            <person name="Li Q."/>
            <person name="Liu X."/>
            <person name="Ma X."/>
            <person name="Naidoo K."/>
            <person name="Pethybridge S.J."/>
            <person name="Sun J."/>
            <person name="Steenkamp E.T."/>
            <person name="van der Nest M.A."/>
            <person name="van Wyk S."/>
            <person name="Wingfield M.J."/>
            <person name="Xiong C."/>
            <person name="Yue Q."/>
            <person name="Zhang X."/>
        </authorList>
    </citation>
    <scope>NUCLEOTIDE SEQUENCE [LARGE SCALE GENOMIC DNA]</scope>
    <source>
        <strain evidence="1 2">DSM 5745</strain>
    </source>
</reference>
<evidence type="ECO:0000313" key="1">
    <source>
        <dbReference type="EMBL" id="RDW64428.1"/>
    </source>
</evidence>
<evidence type="ECO:0000313" key="2">
    <source>
        <dbReference type="Proteomes" id="UP000256690"/>
    </source>
</evidence>
<name>A0A3D8QRX5_9EURO</name>
<dbReference type="GeneID" id="38120209"/>
<dbReference type="AlphaFoldDB" id="A0A3D8QRX5"/>
<gene>
    <name evidence="1" type="ORF">DSM5745_09839</name>
</gene>
<dbReference type="OrthoDB" id="4480078at2759"/>
<keyword evidence="2" id="KW-1185">Reference proteome</keyword>
<organism evidence="1 2">
    <name type="scientific">Aspergillus mulundensis</name>
    <dbReference type="NCBI Taxonomy" id="1810919"/>
    <lineage>
        <taxon>Eukaryota</taxon>
        <taxon>Fungi</taxon>
        <taxon>Dikarya</taxon>
        <taxon>Ascomycota</taxon>
        <taxon>Pezizomycotina</taxon>
        <taxon>Eurotiomycetes</taxon>
        <taxon>Eurotiomycetidae</taxon>
        <taxon>Eurotiales</taxon>
        <taxon>Aspergillaceae</taxon>
        <taxon>Aspergillus</taxon>
        <taxon>Aspergillus subgen. Nidulantes</taxon>
    </lineage>
</organism>
<dbReference type="STRING" id="1810919.A0A3D8QRX5"/>
<dbReference type="Proteomes" id="UP000256690">
    <property type="component" value="Unassembled WGS sequence"/>
</dbReference>
<protein>
    <submittedName>
        <fullName evidence="1">Uncharacterized protein</fullName>
    </submittedName>
</protein>
<comment type="caution">
    <text evidence="1">The sequence shown here is derived from an EMBL/GenBank/DDBJ whole genome shotgun (WGS) entry which is preliminary data.</text>
</comment>
<sequence>MSNLFQTKSRLATTVSILALGGTIALYLSKQHLDRLCPRVPVTKLPKSSACRNLIESDEPAPASPWGTGKSVVLSSWPGASASGSAHGDGNTSSKSKTHWVTSFVALQVDVPVEQLERYGFCTKGEDGQGRGANEDDDAYGLSRNLLGAFLDARAKGVEAFFLDRNVPPLSFTPGSLLFGRGSSMGAFTLGSWSSSRKLPLQPPILPAETAHPVSEFLSNEEALSVNEEWVTDAGGTLLYWRFPHSLVNAVNKAASYGLPWRLMDGGFQEFIVERISDETARITYVTVECGDMYPGGQTKRDWKKLPWLVYELHVVYAQVLLWKTLRTLEQNQ</sequence>
<dbReference type="EMBL" id="PVWQ01000014">
    <property type="protein sequence ID" value="RDW64428.1"/>
    <property type="molecule type" value="Genomic_DNA"/>
</dbReference>
<proteinExistence type="predicted"/>
<accession>A0A3D8QRX5</accession>
<dbReference type="RefSeq" id="XP_026599587.1">
    <property type="nucleotide sequence ID" value="XM_026751855.1"/>
</dbReference>